<feature type="region of interest" description="Disordered" evidence="1">
    <location>
        <begin position="1434"/>
        <end position="1473"/>
    </location>
</feature>
<feature type="compositionally biased region" description="Acidic residues" evidence="1">
    <location>
        <begin position="1063"/>
        <end position="1074"/>
    </location>
</feature>
<dbReference type="SMART" id="SM00233">
    <property type="entry name" value="PH"/>
    <property type="match status" value="1"/>
</dbReference>
<gene>
    <name evidence="3" type="ORF">AAF712_007908</name>
</gene>
<feature type="compositionally biased region" description="Acidic residues" evidence="1">
    <location>
        <begin position="1209"/>
        <end position="1232"/>
    </location>
</feature>
<keyword evidence="4" id="KW-1185">Reference proteome</keyword>
<feature type="compositionally biased region" description="Low complexity" evidence="1">
    <location>
        <begin position="1646"/>
        <end position="1666"/>
    </location>
</feature>
<feature type="compositionally biased region" description="Low complexity" evidence="1">
    <location>
        <begin position="53"/>
        <end position="103"/>
    </location>
</feature>
<dbReference type="EMBL" id="JBBXMP010000052">
    <property type="protein sequence ID" value="KAL0065072.1"/>
    <property type="molecule type" value="Genomic_DNA"/>
</dbReference>
<feature type="compositionally biased region" description="Low complexity" evidence="1">
    <location>
        <begin position="674"/>
        <end position="702"/>
    </location>
</feature>
<feature type="compositionally biased region" description="Polar residues" evidence="1">
    <location>
        <begin position="33"/>
        <end position="44"/>
    </location>
</feature>
<feature type="compositionally biased region" description="Basic and acidic residues" evidence="1">
    <location>
        <begin position="1448"/>
        <end position="1468"/>
    </location>
</feature>
<feature type="compositionally biased region" description="Low complexity" evidence="1">
    <location>
        <begin position="709"/>
        <end position="740"/>
    </location>
</feature>
<dbReference type="Gene3D" id="2.30.29.30">
    <property type="entry name" value="Pleckstrin-homology domain (PH domain)/Phosphotyrosine-binding domain (PTB)"/>
    <property type="match status" value="1"/>
</dbReference>
<evidence type="ECO:0000313" key="4">
    <source>
        <dbReference type="Proteomes" id="UP001437256"/>
    </source>
</evidence>
<proteinExistence type="predicted"/>
<evidence type="ECO:0000259" key="2">
    <source>
        <dbReference type="SMART" id="SM00233"/>
    </source>
</evidence>
<dbReference type="SUPFAM" id="SSF50729">
    <property type="entry name" value="PH domain-like"/>
    <property type="match status" value="1"/>
</dbReference>
<dbReference type="InterPro" id="IPR011993">
    <property type="entry name" value="PH-like_dom_sf"/>
</dbReference>
<dbReference type="Pfam" id="PF25381">
    <property type="entry name" value="PH_26"/>
    <property type="match status" value="1"/>
</dbReference>
<feature type="compositionally biased region" description="Low complexity" evidence="1">
    <location>
        <begin position="1173"/>
        <end position="1184"/>
    </location>
</feature>
<feature type="region of interest" description="Disordered" evidence="1">
    <location>
        <begin position="1614"/>
        <end position="1692"/>
    </location>
</feature>
<dbReference type="InterPro" id="IPR058155">
    <property type="entry name" value="Skg3/CAF120-like_PH"/>
</dbReference>
<feature type="compositionally biased region" description="Basic and acidic residues" evidence="1">
    <location>
        <begin position="1084"/>
        <end position="1093"/>
    </location>
</feature>
<evidence type="ECO:0000256" key="1">
    <source>
        <dbReference type="SAM" id="MobiDB-lite"/>
    </source>
</evidence>
<comment type="caution">
    <text evidence="3">The sequence shown here is derived from an EMBL/GenBank/DDBJ whole genome shotgun (WGS) entry which is preliminary data.</text>
</comment>
<feature type="compositionally biased region" description="Polar residues" evidence="1">
    <location>
        <begin position="980"/>
        <end position="989"/>
    </location>
</feature>
<feature type="region of interest" description="Disordered" evidence="1">
    <location>
        <begin position="527"/>
        <end position="860"/>
    </location>
</feature>
<dbReference type="Proteomes" id="UP001437256">
    <property type="component" value="Unassembled WGS sequence"/>
</dbReference>
<feature type="compositionally biased region" description="Low complexity" evidence="1">
    <location>
        <begin position="1614"/>
        <end position="1624"/>
    </location>
</feature>
<feature type="compositionally biased region" description="Polar residues" evidence="1">
    <location>
        <begin position="1674"/>
        <end position="1686"/>
    </location>
</feature>
<reference evidence="3 4" key="1">
    <citation type="submission" date="2024-05" db="EMBL/GenBank/DDBJ databases">
        <title>A draft genome resource for the thread blight pathogen Marasmius tenuissimus strain MS-2.</title>
        <authorList>
            <person name="Yulfo-Soto G.E."/>
            <person name="Baruah I.K."/>
            <person name="Amoako-Attah I."/>
            <person name="Bukari Y."/>
            <person name="Meinhardt L.W."/>
            <person name="Bailey B.A."/>
            <person name="Cohen S.P."/>
        </authorList>
    </citation>
    <scope>NUCLEOTIDE SEQUENCE [LARGE SCALE GENOMIC DNA]</scope>
    <source>
        <strain evidence="3 4">MS-2</strain>
    </source>
</reference>
<feature type="compositionally biased region" description="Low complexity" evidence="1">
    <location>
        <begin position="1302"/>
        <end position="1316"/>
    </location>
</feature>
<feature type="compositionally biased region" description="Basic and acidic residues" evidence="1">
    <location>
        <begin position="965"/>
        <end position="979"/>
    </location>
</feature>
<feature type="compositionally biased region" description="Polar residues" evidence="1">
    <location>
        <begin position="926"/>
        <end position="938"/>
    </location>
</feature>
<feature type="compositionally biased region" description="Polar residues" evidence="1">
    <location>
        <begin position="1633"/>
        <end position="1642"/>
    </location>
</feature>
<feature type="compositionally biased region" description="Low complexity" evidence="1">
    <location>
        <begin position="14"/>
        <end position="32"/>
    </location>
</feature>
<feature type="region of interest" description="Disordered" evidence="1">
    <location>
        <begin position="1"/>
        <end position="104"/>
    </location>
</feature>
<feature type="compositionally biased region" description="Polar residues" evidence="1">
    <location>
        <begin position="344"/>
        <end position="353"/>
    </location>
</feature>
<feature type="region of interest" description="Disordered" evidence="1">
    <location>
        <begin position="304"/>
        <end position="368"/>
    </location>
</feature>
<protein>
    <recommendedName>
        <fullName evidence="2">PH domain-containing protein</fullName>
    </recommendedName>
</protein>
<feature type="compositionally biased region" description="Low complexity" evidence="1">
    <location>
        <begin position="874"/>
        <end position="883"/>
    </location>
</feature>
<name>A0ABR2ZTR3_9AGAR</name>
<feature type="compositionally biased region" description="Low complexity" evidence="1">
    <location>
        <begin position="990"/>
        <end position="1000"/>
    </location>
</feature>
<feature type="compositionally biased region" description="Acidic residues" evidence="1">
    <location>
        <begin position="900"/>
        <end position="911"/>
    </location>
</feature>
<feature type="compositionally biased region" description="Low complexity" evidence="1">
    <location>
        <begin position="314"/>
        <end position="326"/>
    </location>
</feature>
<feature type="compositionally biased region" description="Polar residues" evidence="1">
    <location>
        <begin position="1"/>
        <end position="13"/>
    </location>
</feature>
<feature type="domain" description="PH" evidence="2">
    <location>
        <begin position="122"/>
        <end position="246"/>
    </location>
</feature>
<feature type="compositionally biased region" description="Polar residues" evidence="1">
    <location>
        <begin position="799"/>
        <end position="824"/>
    </location>
</feature>
<feature type="compositionally biased region" description="Low complexity" evidence="1">
    <location>
        <begin position="825"/>
        <end position="846"/>
    </location>
</feature>
<feature type="compositionally biased region" description="Low complexity" evidence="1">
    <location>
        <begin position="758"/>
        <end position="769"/>
    </location>
</feature>
<feature type="region of interest" description="Disordered" evidence="1">
    <location>
        <begin position="874"/>
        <end position="1099"/>
    </location>
</feature>
<feature type="compositionally biased region" description="Polar residues" evidence="1">
    <location>
        <begin position="1020"/>
        <end position="1030"/>
    </location>
</feature>
<feature type="compositionally biased region" description="Low complexity" evidence="1">
    <location>
        <begin position="1036"/>
        <end position="1056"/>
    </location>
</feature>
<organism evidence="3 4">
    <name type="scientific">Marasmius tenuissimus</name>
    <dbReference type="NCBI Taxonomy" id="585030"/>
    <lineage>
        <taxon>Eukaryota</taxon>
        <taxon>Fungi</taxon>
        <taxon>Dikarya</taxon>
        <taxon>Basidiomycota</taxon>
        <taxon>Agaricomycotina</taxon>
        <taxon>Agaricomycetes</taxon>
        <taxon>Agaricomycetidae</taxon>
        <taxon>Agaricales</taxon>
        <taxon>Marasmiineae</taxon>
        <taxon>Marasmiaceae</taxon>
        <taxon>Marasmius</taxon>
    </lineage>
</organism>
<dbReference type="InterPro" id="IPR001849">
    <property type="entry name" value="PH_domain"/>
</dbReference>
<accession>A0ABR2ZTR3</accession>
<feature type="region of interest" description="Disordered" evidence="1">
    <location>
        <begin position="1115"/>
        <end position="1339"/>
    </location>
</feature>
<evidence type="ECO:0000313" key="3">
    <source>
        <dbReference type="EMBL" id="KAL0065072.1"/>
    </source>
</evidence>
<feature type="compositionally biased region" description="Polar residues" evidence="1">
    <location>
        <begin position="1236"/>
        <end position="1251"/>
    </location>
</feature>
<feature type="compositionally biased region" description="Polar residues" evidence="1">
    <location>
        <begin position="527"/>
        <end position="540"/>
    </location>
</feature>
<sequence length="1692" mass="179334">MQTAQPRPNNGNASNHSRSSSFFSFRKQTSSSADVNRSPSLNGRDNTRRSVDQQQQQTPQNQPRQQQQPQETPTSTAPAAQGSATTTQSQQSPLQPQAPQQAQLHPEIRSVVQLTAAHAHKVYVSGRLVRRIERDANGHRPTKDDGWTEVWAQLGGTTLSIWDMKAINEASQQGKEVPPTYINMTDAFVQVLGAITIPVPGTNTSERQENVLTLNTAGSNLLFFACPSTTALIAWASALRLSSWEKSRLEEIYTAHLIRITLSARDIPTTLTRGRLEGWVRVRIAGQTDWKSFWMVISGAPESTPDELGRVPSNNGAGAATTGNATGRKKRMSNLFSTKDKEANGNTGPSFQKPTVAMYTSPKPKDKKKPVLTMTDVAQAFAVYPERPELITRSTLIKLEGSLGAEEMAGGMRGREGWLLVMPQLEGSLSPAAEMLKWVIGTFCPLYSHLDSLAHDNVPPPALHDAFKLYGRPQAWTWDPRDPQSLMFAYPVGPHKDLLFLEREQAEKFDPREERTTVIRARYSAAMTQKMQHSDPSQAGPQPRTSTSDSGGASGSGRGYQLPPLSFDRTNNQQEERHLLTPITERSSVYTHGRSMSGDAASMLGPKPSLKGTANGVAPAAGDPIPEEPRTPPVASPDGAGTGAVTGAILSDSPRVSLDERPGPPLPPNKDGLSSSSFSRNTSTSARSPSEYSPSSSGVMSPGRTSFDAINNNNISNANRAVSPPGSPVRSPVSASGSAGKPASILSNGVGHKPPGSPSLSSLVSPHSPQTSGGSPMPERPTTPPGSILTSPYSPPPSVRQSSPTRSTFSFAAPSQSFGTVSRNSSTSTSTMGGTPTSTAPSTAPVAPAPPATADDGGFSNEANAALYYMQQYGASGSGTSTGLNGGNVAGRMPATIAETDMDGDDGDDSSAEFPGPPLVSAPGAQGSSGPTVVSAINTAGRPSYFAEQGSGSPVARQGTPMAFVERRPGGGPAPKERSNTIGSVDSLPSNSGSNVGSSSAATTRQGALGRKPSGARAQQAINNRLNLSGNVVEASSSSGLSSSSPSHFQQQSQQQRRPTQVIEEDMGESDEGPSDLPYASSPPRKELPRQSTDDSNLDVLAALSYLDVTDPTQQQLGVEKADPTIANKSVEPLRTNRASSTSPPPVTQAKAPGAVKSSFAPSNKAAERKAKAQAQQAAAAAAASRPGRATNGKRKMRSAKADDGAWSSDDEEDDDDDDDEEEGDEEVDSDGEPVSKQTSGVNSSDNSIRPPTQGGDDYFPQQPTPTHLRPPRNLPQIPAGRSPGDSDDQFHAPRRPPMESQYFQQPPMPQQYTQTGRSTYYEDGRPQMEQPHPTPGAARQNMWSQVLEPGRQPGEVPSQNMRDTFVQLEPPSQTMTKAFTPQGLLSAGLQDKQGRSAKRQEELARESGASLINVPNKPPPPQTGLLGAITAHERERKREGGVGAALTEREREKRVAEERQRRFDDAQRQQLDQMQQTGSMYGGQFGMNPMMMMNPMSMMGVNPMMTGGMNPMMTGGMNPMMSQYGMMGGYNPQHMFAAQQAAAQAYQQAMMAFSTAGSQVGGDGGNAPNNGGSPSLNPMMTGNNMMGGMPMGGMGMGGMGGMGFDPRMSMMMMNPMGMQNTGMSQFDPRMPPQNTGGSPSPMNELPSTLLPPGGLGGVPPRSGSPAGRGSPLARQSDSPRGSRPTSPKPPQ</sequence>